<name>A0ABQ5BSI2_9ASTR</name>
<reference evidence="1" key="1">
    <citation type="journal article" date="2022" name="Int. J. Mol. Sci.">
        <title>Draft Genome of Tanacetum Coccineum: Genomic Comparison of Closely Related Tanacetum-Family Plants.</title>
        <authorList>
            <person name="Yamashiro T."/>
            <person name="Shiraishi A."/>
            <person name="Nakayama K."/>
            <person name="Satake H."/>
        </authorList>
    </citation>
    <scope>NUCLEOTIDE SEQUENCE</scope>
</reference>
<comment type="caution">
    <text evidence="1">The sequence shown here is derived from an EMBL/GenBank/DDBJ whole genome shotgun (WGS) entry which is preliminary data.</text>
</comment>
<gene>
    <name evidence="1" type="ORF">Tco_0875507</name>
</gene>
<protein>
    <submittedName>
        <fullName evidence="1">Uncharacterized protein</fullName>
    </submittedName>
</protein>
<dbReference type="Proteomes" id="UP001151760">
    <property type="component" value="Unassembled WGS sequence"/>
</dbReference>
<proteinExistence type="predicted"/>
<keyword evidence="2" id="KW-1185">Reference proteome</keyword>
<evidence type="ECO:0000313" key="2">
    <source>
        <dbReference type="Proteomes" id="UP001151760"/>
    </source>
</evidence>
<organism evidence="1 2">
    <name type="scientific">Tanacetum coccineum</name>
    <dbReference type="NCBI Taxonomy" id="301880"/>
    <lineage>
        <taxon>Eukaryota</taxon>
        <taxon>Viridiplantae</taxon>
        <taxon>Streptophyta</taxon>
        <taxon>Embryophyta</taxon>
        <taxon>Tracheophyta</taxon>
        <taxon>Spermatophyta</taxon>
        <taxon>Magnoliopsida</taxon>
        <taxon>eudicotyledons</taxon>
        <taxon>Gunneridae</taxon>
        <taxon>Pentapetalae</taxon>
        <taxon>asterids</taxon>
        <taxon>campanulids</taxon>
        <taxon>Asterales</taxon>
        <taxon>Asteraceae</taxon>
        <taxon>Asteroideae</taxon>
        <taxon>Anthemideae</taxon>
        <taxon>Anthemidinae</taxon>
        <taxon>Tanacetum</taxon>
    </lineage>
</organism>
<dbReference type="EMBL" id="BQNB010013505">
    <property type="protein sequence ID" value="GJT16801.1"/>
    <property type="molecule type" value="Genomic_DNA"/>
</dbReference>
<accession>A0ABQ5BSI2</accession>
<reference evidence="1" key="2">
    <citation type="submission" date="2022-01" db="EMBL/GenBank/DDBJ databases">
        <authorList>
            <person name="Yamashiro T."/>
            <person name="Shiraishi A."/>
            <person name="Satake H."/>
            <person name="Nakayama K."/>
        </authorList>
    </citation>
    <scope>NUCLEOTIDE SEQUENCE</scope>
</reference>
<sequence length="383" mass="43797">MLKFNAPIKIKLERDSDGKVHAKKIDDVPCSVEKGNVNVVKVANHKVINAAKDKIVQFIKKKVPKKINAKVTIKRSAKAVEVSPDKVVDAAKKKGAAITQLNSQELQLKSLKMIIKRLKEETREKTMYTKPFSIAEKKILEYIWSYDSPEGDIIFTGKGLEIECIWFFSLYPEIQLSSNIIDLWSTILNDEEKYRGKQLVTRNIYCSTGMLDLNCDAVLVNSHEDLNNKGKRLEVFIEEKDKEDKADEDVPDIKKGRSTSTSISIESIADHIGAKKKIFGKKTDVEPHPISIDEYNDSESDSEYTRIIKKTKKKNRKMIVIEIYSESDEESSPVEKKEKIKMVLTEKYLKKKCKLVVEDSKITKKDLRKKGKMVVPIDEDEEL</sequence>
<evidence type="ECO:0000313" key="1">
    <source>
        <dbReference type="EMBL" id="GJT16801.1"/>
    </source>
</evidence>